<dbReference type="Pfam" id="PF06620">
    <property type="entry name" value="DUF1150"/>
    <property type="match status" value="1"/>
</dbReference>
<evidence type="ECO:0000313" key="2">
    <source>
        <dbReference type="Proteomes" id="UP000469949"/>
    </source>
</evidence>
<dbReference type="AlphaFoldDB" id="A0A514KLB7"/>
<proteinExistence type="predicted"/>
<name>A0A514KLB7_9HYPH</name>
<protein>
    <submittedName>
        <fullName evidence="1">Uncharacterized protein</fullName>
    </submittedName>
</protein>
<dbReference type="InterPro" id="IPR009531">
    <property type="entry name" value="DUF1150"/>
</dbReference>
<comment type="caution">
    <text evidence="1">The sequence shown here is derived from an EMBL/GenBank/DDBJ whole genome shotgun (WGS) entry which is preliminary data.</text>
</comment>
<reference evidence="1 2" key="1">
    <citation type="submission" date="2019-10" db="EMBL/GenBank/DDBJ databases">
        <title>Draft Genome Sequence of the Caffeine Degrading Methylotroph Methylorubrum populi PINKEL.</title>
        <authorList>
            <person name="Dawson S.C."/>
            <person name="Zhang X."/>
            <person name="Wright M.E."/>
            <person name="Sharma G."/>
            <person name="Langner J.T."/>
            <person name="Ditty J.L."/>
            <person name="Subuyuj G.A."/>
        </authorList>
    </citation>
    <scope>NUCLEOTIDE SEQUENCE [LARGE SCALE GENOMIC DNA]</scope>
    <source>
        <strain evidence="1 2">Pinkel</strain>
    </source>
</reference>
<dbReference type="EMBL" id="WEKV01000008">
    <property type="protein sequence ID" value="KAB7786077.1"/>
    <property type="molecule type" value="Genomic_DNA"/>
</dbReference>
<organism evidence="1 2">
    <name type="scientific">Methylorubrum populi</name>
    <dbReference type="NCBI Taxonomy" id="223967"/>
    <lineage>
        <taxon>Bacteria</taxon>
        <taxon>Pseudomonadati</taxon>
        <taxon>Pseudomonadota</taxon>
        <taxon>Alphaproteobacteria</taxon>
        <taxon>Hyphomicrobiales</taxon>
        <taxon>Methylobacteriaceae</taxon>
        <taxon>Methylorubrum</taxon>
    </lineage>
</organism>
<dbReference type="OMA" id="GEHKQNL"/>
<evidence type="ECO:0000313" key="1">
    <source>
        <dbReference type="EMBL" id="KAB7786077.1"/>
    </source>
</evidence>
<gene>
    <name evidence="1" type="ORF">F8B43_1478</name>
</gene>
<accession>A0A514KLB7</accession>
<dbReference type="Proteomes" id="UP000469949">
    <property type="component" value="Unassembled WGS sequence"/>
</dbReference>
<sequence>MTTAMTDVTTTDLTIDTTATPAIDPAEFAALGEGHIAYVRPIRSDEVRSLFPQAPEMSPGLDLFALLSASGAPILLTDSREVAVANAMAHQLYPVSLH</sequence>